<sequence>MSNEISYLRKEAYTPDEKRYYSIYYYTYKNLQKLLKEAFPDTNRWRRWLTRGWTDGRVIYALDKGNWYSKIGHNRLILHEIGHIEDWGDHRWLIPDLMHPSWLFRWSNRVW</sequence>
<proteinExistence type="predicted"/>
<dbReference type="EMBL" id="LAZR01000292">
    <property type="protein sequence ID" value="KKN76632.1"/>
    <property type="molecule type" value="Genomic_DNA"/>
</dbReference>
<evidence type="ECO:0000313" key="1">
    <source>
        <dbReference type="EMBL" id="KKN76632.1"/>
    </source>
</evidence>
<dbReference type="AlphaFoldDB" id="A0A0F9TNV5"/>
<organism evidence="1">
    <name type="scientific">marine sediment metagenome</name>
    <dbReference type="NCBI Taxonomy" id="412755"/>
    <lineage>
        <taxon>unclassified sequences</taxon>
        <taxon>metagenomes</taxon>
        <taxon>ecological metagenomes</taxon>
    </lineage>
</organism>
<accession>A0A0F9TNV5</accession>
<reference evidence="1" key="1">
    <citation type="journal article" date="2015" name="Nature">
        <title>Complex archaea that bridge the gap between prokaryotes and eukaryotes.</title>
        <authorList>
            <person name="Spang A."/>
            <person name="Saw J.H."/>
            <person name="Jorgensen S.L."/>
            <person name="Zaremba-Niedzwiedzka K."/>
            <person name="Martijn J."/>
            <person name="Lind A.E."/>
            <person name="van Eijk R."/>
            <person name="Schleper C."/>
            <person name="Guy L."/>
            <person name="Ettema T.J."/>
        </authorList>
    </citation>
    <scope>NUCLEOTIDE SEQUENCE</scope>
</reference>
<protein>
    <submittedName>
        <fullName evidence="1">Uncharacterized protein</fullName>
    </submittedName>
</protein>
<gene>
    <name evidence="1" type="ORF">LCGC14_0368290</name>
</gene>
<comment type="caution">
    <text evidence="1">The sequence shown here is derived from an EMBL/GenBank/DDBJ whole genome shotgun (WGS) entry which is preliminary data.</text>
</comment>
<name>A0A0F9TNV5_9ZZZZ</name>